<evidence type="ECO:0000313" key="3">
    <source>
        <dbReference type="Proteomes" id="UP001314263"/>
    </source>
</evidence>
<dbReference type="Proteomes" id="UP001314263">
    <property type="component" value="Unassembled WGS sequence"/>
</dbReference>
<dbReference type="InterPro" id="IPR032675">
    <property type="entry name" value="LRR_dom_sf"/>
</dbReference>
<protein>
    <submittedName>
        <fullName evidence="2">Uncharacterized protein</fullName>
    </submittedName>
</protein>
<evidence type="ECO:0000256" key="1">
    <source>
        <dbReference type="ARBA" id="ARBA00004430"/>
    </source>
</evidence>
<comment type="caution">
    <text evidence="2">The sequence shown here is derived from an EMBL/GenBank/DDBJ whole genome shotgun (WGS) entry which is preliminary data.</text>
</comment>
<evidence type="ECO:0000313" key="2">
    <source>
        <dbReference type="EMBL" id="CAK0763501.1"/>
    </source>
</evidence>
<dbReference type="AlphaFoldDB" id="A0AAV1HYK1"/>
<gene>
    <name evidence="2" type="ORF">CVIRNUC_003064</name>
</gene>
<name>A0AAV1HYK1_9CHLO</name>
<dbReference type="SUPFAM" id="SSF52047">
    <property type="entry name" value="RNI-like"/>
    <property type="match status" value="1"/>
</dbReference>
<proteinExistence type="predicted"/>
<keyword evidence="3" id="KW-1185">Reference proteome</keyword>
<dbReference type="GO" id="GO:0005930">
    <property type="term" value="C:axoneme"/>
    <property type="evidence" value="ECO:0007669"/>
    <property type="project" value="UniProtKB-SubCell"/>
</dbReference>
<accession>A0AAV1HYK1</accession>
<reference evidence="2 3" key="1">
    <citation type="submission" date="2023-10" db="EMBL/GenBank/DDBJ databases">
        <authorList>
            <person name="Maclean D."/>
            <person name="Macfadyen A."/>
        </authorList>
    </citation>
    <scope>NUCLEOTIDE SEQUENCE [LARGE SCALE GENOMIC DNA]</scope>
</reference>
<organism evidence="2 3">
    <name type="scientific">Coccomyxa viridis</name>
    <dbReference type="NCBI Taxonomy" id="1274662"/>
    <lineage>
        <taxon>Eukaryota</taxon>
        <taxon>Viridiplantae</taxon>
        <taxon>Chlorophyta</taxon>
        <taxon>core chlorophytes</taxon>
        <taxon>Trebouxiophyceae</taxon>
        <taxon>Trebouxiophyceae incertae sedis</taxon>
        <taxon>Coccomyxaceae</taxon>
        <taxon>Coccomyxa</taxon>
    </lineage>
</organism>
<comment type="subcellular location">
    <subcellularLocation>
        <location evidence="1">Cytoplasm</location>
        <location evidence="1">Cytoskeleton</location>
        <location evidence="1">Cilium axoneme</location>
    </subcellularLocation>
</comment>
<sequence length="447" mass="48084">MHLEVAFAQPASANVSTSLSALTCLTYLGLEGLLHFRQQGGYSGGAMVAGDLDLALCAPHLESLSLAYGQATCREPAQLPMLRSLQQETPTLRALHLRSCACLSRLELGLHCEVGRTHIDALSSCKALEALLIGQYVADPGPFSMEEFAGLSALQSLALRFTAHGSKYYMSPELSSLVHLTSLELSPTASASLCGSIEATPRLKRLALDSTHCSHLLRSATLTSLTIRAHRGYGYTPEEVVPLGSLPALRQLHLSDCLEGDPGPYASRASRFVESASLQSLQVLTVDLAYCSAASPLDTHQPRDSGDISGFLVFISEAVPGLEALKVTAMRRDVALDVRRMPWRHLALACRGLTLGPEHAVSEAQQRAQPCTLRLPASLHLLFESTHPSAASLLLGLGAEKKLLSSGDLYMNRELQEWKLGEPNAHDLAAQVAFGSMQTVYDNGFYL</sequence>
<dbReference type="EMBL" id="CAUYUE010000004">
    <property type="protein sequence ID" value="CAK0763501.1"/>
    <property type="molecule type" value="Genomic_DNA"/>
</dbReference>
<dbReference type="Gene3D" id="3.80.10.10">
    <property type="entry name" value="Ribonuclease Inhibitor"/>
    <property type="match status" value="1"/>
</dbReference>